<evidence type="ECO:0000256" key="2">
    <source>
        <dbReference type="ARBA" id="ARBA00023015"/>
    </source>
</evidence>
<dbReference type="SUPFAM" id="SSF57959">
    <property type="entry name" value="Leucine zipper domain"/>
    <property type="match status" value="1"/>
</dbReference>
<accession>A0A8H4NRG1</accession>
<feature type="region of interest" description="Disordered" evidence="5">
    <location>
        <begin position="88"/>
        <end position="217"/>
    </location>
</feature>
<dbReference type="AlphaFoldDB" id="A0A8H4NRG1"/>
<gene>
    <name evidence="6" type="ORF">FACUT_6820</name>
</gene>
<evidence type="ECO:0000256" key="1">
    <source>
        <dbReference type="ARBA" id="ARBA00004123"/>
    </source>
</evidence>
<feature type="compositionally biased region" description="Basic and acidic residues" evidence="5">
    <location>
        <begin position="176"/>
        <end position="191"/>
    </location>
</feature>
<evidence type="ECO:0000313" key="6">
    <source>
        <dbReference type="EMBL" id="KAF4435932.1"/>
    </source>
</evidence>
<comment type="subcellular location">
    <subcellularLocation>
        <location evidence="1">Nucleus</location>
    </subcellularLocation>
</comment>
<evidence type="ECO:0000313" key="7">
    <source>
        <dbReference type="Proteomes" id="UP000536711"/>
    </source>
</evidence>
<feature type="compositionally biased region" description="Polar residues" evidence="5">
    <location>
        <begin position="132"/>
        <end position="150"/>
    </location>
</feature>
<dbReference type="EMBL" id="JAADJF010000162">
    <property type="protein sequence ID" value="KAF4435932.1"/>
    <property type="molecule type" value="Genomic_DNA"/>
</dbReference>
<evidence type="ECO:0000256" key="4">
    <source>
        <dbReference type="ARBA" id="ARBA00023242"/>
    </source>
</evidence>
<evidence type="ECO:0000256" key="5">
    <source>
        <dbReference type="SAM" id="MobiDB-lite"/>
    </source>
</evidence>
<dbReference type="CDD" id="cd14687">
    <property type="entry name" value="bZIP_ATF2"/>
    <property type="match status" value="1"/>
</dbReference>
<reference evidence="6 7" key="1">
    <citation type="submission" date="2020-01" db="EMBL/GenBank/DDBJ databases">
        <title>Identification and distribution of gene clusters putatively required for synthesis of sphingolipid metabolism inhibitors in phylogenetically diverse species of the filamentous fungus Fusarium.</title>
        <authorList>
            <person name="Kim H.-S."/>
            <person name="Busman M."/>
            <person name="Brown D.W."/>
            <person name="Divon H."/>
            <person name="Uhlig S."/>
            <person name="Proctor R.H."/>
        </authorList>
    </citation>
    <scope>NUCLEOTIDE SEQUENCE [LARGE SCALE GENOMIC DNA]</scope>
    <source>
        <strain evidence="6 7">NRRL 13308</strain>
    </source>
</reference>
<keyword evidence="3" id="KW-0804">Transcription</keyword>
<feature type="compositionally biased region" description="Polar residues" evidence="5">
    <location>
        <begin position="108"/>
        <end position="122"/>
    </location>
</feature>
<comment type="caution">
    <text evidence="6">The sequence shown here is derived from an EMBL/GenBank/DDBJ whole genome shotgun (WGS) entry which is preliminary data.</text>
</comment>
<keyword evidence="2" id="KW-0805">Transcription regulation</keyword>
<proteinExistence type="predicted"/>
<dbReference type="Gene3D" id="1.20.5.170">
    <property type="match status" value="1"/>
</dbReference>
<dbReference type="GO" id="GO:0005634">
    <property type="term" value="C:nucleus"/>
    <property type="evidence" value="ECO:0007669"/>
    <property type="project" value="UniProtKB-SubCell"/>
</dbReference>
<dbReference type="GO" id="GO:0003700">
    <property type="term" value="F:DNA-binding transcription factor activity"/>
    <property type="evidence" value="ECO:0007669"/>
    <property type="project" value="InterPro"/>
</dbReference>
<keyword evidence="4" id="KW-0539">Nucleus</keyword>
<evidence type="ECO:0000256" key="3">
    <source>
        <dbReference type="ARBA" id="ARBA00023163"/>
    </source>
</evidence>
<dbReference type="InterPro" id="IPR046347">
    <property type="entry name" value="bZIP_sf"/>
</dbReference>
<keyword evidence="7" id="KW-1185">Reference proteome</keyword>
<dbReference type="PANTHER" id="PTHR19304">
    <property type="entry name" value="CYCLIC-AMP RESPONSE ELEMENT BINDING PROTEIN"/>
    <property type="match status" value="1"/>
</dbReference>
<name>A0A8H4NRG1_9HYPO</name>
<dbReference type="InterPro" id="IPR051027">
    <property type="entry name" value="bZIP_transcription_factors"/>
</dbReference>
<dbReference type="Proteomes" id="UP000536711">
    <property type="component" value="Unassembled WGS sequence"/>
</dbReference>
<protein>
    <submittedName>
        <fullName evidence="6">Transcription factor atf21</fullName>
    </submittedName>
</protein>
<sequence length="319" mass="36136">MGTVFPNFHHAGHLPNDGIAAFNDFASDTYPAHPACTVVPDTTYINQDHTSMNPHGTLAQVPWEQWRSADRAVFPKSSEMAGFNVYAPEEPRFNNNNNNSCTYEPEHSTQWASPVTSMQGNPIPSLAIESTCPETSTGGSESWRGSSSTQSDKRKRKRRHKRKINQPAATKSTKRGFTEKKEIKTEDSDRKSKTRTKAQPAPKAMSTPSPQEGEGMDDYNRQVQERNRIASNKFRIKKREDAKKLRADEEDVERANRDLSGCVSDLTLQVYQLKMRLLQHTDCDCRLIQEYIANEANRYIQDLGDIQQPPQPPIEQPRC</sequence>
<feature type="compositionally biased region" description="Basic residues" evidence="5">
    <location>
        <begin position="153"/>
        <end position="164"/>
    </location>
</feature>
<organism evidence="6 7">
    <name type="scientific">Fusarium acutatum</name>
    <dbReference type="NCBI Taxonomy" id="78861"/>
    <lineage>
        <taxon>Eukaryota</taxon>
        <taxon>Fungi</taxon>
        <taxon>Dikarya</taxon>
        <taxon>Ascomycota</taxon>
        <taxon>Pezizomycotina</taxon>
        <taxon>Sordariomycetes</taxon>
        <taxon>Hypocreomycetidae</taxon>
        <taxon>Hypocreales</taxon>
        <taxon>Nectriaceae</taxon>
        <taxon>Fusarium</taxon>
        <taxon>Fusarium fujikuroi species complex</taxon>
    </lineage>
</organism>
<dbReference type="OrthoDB" id="295274at2759"/>